<accession>A0AAD7YNH9</accession>
<comment type="caution">
    <text evidence="1">The sequence shown here is derived from an EMBL/GenBank/DDBJ whole genome shotgun (WGS) entry which is preliminary data.</text>
</comment>
<gene>
    <name evidence="1" type="ORF">PYW07_012503</name>
</gene>
<dbReference type="Proteomes" id="UP001231518">
    <property type="component" value="Chromosome 3"/>
</dbReference>
<proteinExistence type="predicted"/>
<protein>
    <submittedName>
        <fullName evidence="1">Uncharacterized protein</fullName>
    </submittedName>
</protein>
<evidence type="ECO:0000313" key="1">
    <source>
        <dbReference type="EMBL" id="KAJ8720460.1"/>
    </source>
</evidence>
<dbReference type="EMBL" id="JARGEI010000014">
    <property type="protein sequence ID" value="KAJ8720460.1"/>
    <property type="molecule type" value="Genomic_DNA"/>
</dbReference>
<organism evidence="1 2">
    <name type="scientific">Mythimna separata</name>
    <name type="common">Oriental armyworm</name>
    <name type="synonym">Pseudaletia separata</name>
    <dbReference type="NCBI Taxonomy" id="271217"/>
    <lineage>
        <taxon>Eukaryota</taxon>
        <taxon>Metazoa</taxon>
        <taxon>Ecdysozoa</taxon>
        <taxon>Arthropoda</taxon>
        <taxon>Hexapoda</taxon>
        <taxon>Insecta</taxon>
        <taxon>Pterygota</taxon>
        <taxon>Neoptera</taxon>
        <taxon>Endopterygota</taxon>
        <taxon>Lepidoptera</taxon>
        <taxon>Glossata</taxon>
        <taxon>Ditrysia</taxon>
        <taxon>Noctuoidea</taxon>
        <taxon>Noctuidae</taxon>
        <taxon>Noctuinae</taxon>
        <taxon>Hadenini</taxon>
        <taxon>Mythimna</taxon>
    </lineage>
</organism>
<keyword evidence="2" id="KW-1185">Reference proteome</keyword>
<dbReference type="AlphaFoldDB" id="A0AAD7YNH9"/>
<name>A0AAD7YNH9_MYTSE</name>
<evidence type="ECO:0000313" key="2">
    <source>
        <dbReference type="Proteomes" id="UP001231518"/>
    </source>
</evidence>
<sequence length="286" mass="30706">MHATGGSARPWFNADCAEAEKHKHSAFLTWVDARDRKAPDLSSKKRAFNHAAKSYKKALRKVRFDCITHIGKKLSAQPAGSRAFWSLAKSVEANFCRPTLPPLVRPDGTLAHTAREKAGLFASLFARNSRLDTSSATPPTLPHCDTSMSEVRIRNKEVLRALCRLDVNKANGPDVRASGTGAGGGAGASGRARWGGASRNAALWISSAAGCKHWAAFNLAYLCTRARVPTIHKKQKPAPALPVTKMAAYIAEALSQANDALPARNDVLPVMTPVITPHPRAPAPPQ</sequence>
<reference evidence="1" key="1">
    <citation type="submission" date="2023-03" db="EMBL/GenBank/DDBJ databases">
        <title>Chromosome-level genomes of two armyworms, Mythimna separata and Mythimna loreyi, provide insights into the biosynthesis and reception of sex pheromones.</title>
        <authorList>
            <person name="Zhao H."/>
        </authorList>
    </citation>
    <scope>NUCLEOTIDE SEQUENCE</scope>
    <source>
        <strain evidence="1">BeijingLab</strain>
        <tissue evidence="1">Pupa</tissue>
    </source>
</reference>